<keyword evidence="2" id="KW-1003">Cell membrane</keyword>
<feature type="transmembrane region" description="Helical" evidence="7">
    <location>
        <begin position="314"/>
        <end position="337"/>
    </location>
</feature>
<gene>
    <name evidence="8" type="ORF">DI556_16855</name>
</gene>
<keyword evidence="5 7" id="KW-0472">Membrane</keyword>
<dbReference type="GO" id="GO:0005886">
    <property type="term" value="C:plasma membrane"/>
    <property type="evidence" value="ECO:0007669"/>
    <property type="project" value="UniProtKB-SubCell"/>
</dbReference>
<dbReference type="EMBL" id="QFPW01000016">
    <property type="protein sequence ID" value="PZQ47518.1"/>
    <property type="molecule type" value="Genomic_DNA"/>
</dbReference>
<evidence type="ECO:0008006" key="10">
    <source>
        <dbReference type="Google" id="ProtNLM"/>
    </source>
</evidence>
<sequence>MGFTNRRARGGPGRSDGADPASRVKGGEDEGLTDRGHRPAQDHDRGRRRLLHPACDRRRARAAARRDERADAVRRGRRGSRRAADRPRVAAARLGRAARAGARGERGSRARVEGGDQYGGRLVDQPAIEKRKGQNAARPGAFPWVAWRAIAWRVWLGIGQHHLSIISAGIAFYGLLAIFPALAALIALYGAIADPVDIANTLAEVRPLLPHDVYAIIQQQVAQLIAAPPARLGVASLLSLAIVLWSARAGVTALMEGLNVVYGEEDSRGIVVQYLTSLVLTLLLIAVAIIALLAVVAVPAILHFSDIGPLGALLAQLTPLLILGVAMIFLIGGLYRYGPHRALARKRWVTVGAVAATLGWVAASLLLSVYVARFGHFNETYGSIGAIVGLMFWLYGSAFVVLLGAEINAQMELQTARDTTTGPEEPIGQRGAYVADHVA</sequence>
<comment type="subcellular location">
    <subcellularLocation>
        <location evidence="1">Cell membrane</location>
        <topology evidence="1">Multi-pass membrane protein</topology>
    </subcellularLocation>
</comment>
<evidence type="ECO:0000256" key="5">
    <source>
        <dbReference type="ARBA" id="ARBA00023136"/>
    </source>
</evidence>
<evidence type="ECO:0000256" key="7">
    <source>
        <dbReference type="SAM" id="Phobius"/>
    </source>
</evidence>
<evidence type="ECO:0000256" key="6">
    <source>
        <dbReference type="SAM" id="MobiDB-lite"/>
    </source>
</evidence>
<name>A0A2W5N4G0_RHOSU</name>
<evidence type="ECO:0000313" key="9">
    <source>
        <dbReference type="Proteomes" id="UP000249185"/>
    </source>
</evidence>
<dbReference type="PANTHER" id="PTHR30213:SF0">
    <property type="entry name" value="UPF0761 MEMBRANE PROTEIN YIHY"/>
    <property type="match status" value="1"/>
</dbReference>
<evidence type="ECO:0000256" key="2">
    <source>
        <dbReference type="ARBA" id="ARBA00022475"/>
    </source>
</evidence>
<dbReference type="PANTHER" id="PTHR30213">
    <property type="entry name" value="INNER MEMBRANE PROTEIN YHJD"/>
    <property type="match status" value="1"/>
</dbReference>
<feature type="transmembrane region" description="Helical" evidence="7">
    <location>
        <begin position="349"/>
        <end position="372"/>
    </location>
</feature>
<feature type="transmembrane region" description="Helical" evidence="7">
    <location>
        <begin position="170"/>
        <end position="192"/>
    </location>
</feature>
<protein>
    <recommendedName>
        <fullName evidence="10">YihY/virulence factor BrkB family protein</fullName>
    </recommendedName>
</protein>
<organism evidence="8 9">
    <name type="scientific">Rhodovulum sulfidophilum</name>
    <name type="common">Rhodobacter sulfidophilus</name>
    <dbReference type="NCBI Taxonomy" id="35806"/>
    <lineage>
        <taxon>Bacteria</taxon>
        <taxon>Pseudomonadati</taxon>
        <taxon>Pseudomonadota</taxon>
        <taxon>Alphaproteobacteria</taxon>
        <taxon>Rhodobacterales</taxon>
        <taxon>Paracoccaceae</taxon>
        <taxon>Rhodovulum</taxon>
    </lineage>
</organism>
<keyword evidence="3 7" id="KW-0812">Transmembrane</keyword>
<accession>A0A2W5N4G0</accession>
<feature type="transmembrane region" description="Helical" evidence="7">
    <location>
        <begin position="237"/>
        <end position="262"/>
    </location>
</feature>
<feature type="transmembrane region" description="Helical" evidence="7">
    <location>
        <begin position="274"/>
        <end position="302"/>
    </location>
</feature>
<reference evidence="8 9" key="1">
    <citation type="submission" date="2017-08" db="EMBL/GenBank/DDBJ databases">
        <title>Infants hospitalized years apart are colonized by the same room-sourced microbial strains.</title>
        <authorList>
            <person name="Brooks B."/>
            <person name="Olm M.R."/>
            <person name="Firek B.A."/>
            <person name="Baker R."/>
            <person name="Thomas B.C."/>
            <person name="Morowitz M.J."/>
            <person name="Banfield J.F."/>
        </authorList>
    </citation>
    <scope>NUCLEOTIDE SEQUENCE [LARGE SCALE GENOMIC DNA]</scope>
    <source>
        <strain evidence="8">S2_005_002_R2_34</strain>
    </source>
</reference>
<feature type="compositionally biased region" description="Basic and acidic residues" evidence="6">
    <location>
        <begin position="64"/>
        <end position="74"/>
    </location>
</feature>
<evidence type="ECO:0000256" key="3">
    <source>
        <dbReference type="ARBA" id="ARBA00022692"/>
    </source>
</evidence>
<feature type="transmembrane region" description="Helical" evidence="7">
    <location>
        <begin position="384"/>
        <end position="405"/>
    </location>
</feature>
<feature type="compositionally biased region" description="Basic and acidic residues" evidence="6">
    <location>
        <begin position="102"/>
        <end position="114"/>
    </location>
</feature>
<evidence type="ECO:0000256" key="1">
    <source>
        <dbReference type="ARBA" id="ARBA00004651"/>
    </source>
</evidence>
<keyword evidence="4 7" id="KW-1133">Transmembrane helix</keyword>
<comment type="caution">
    <text evidence="8">The sequence shown here is derived from an EMBL/GenBank/DDBJ whole genome shotgun (WGS) entry which is preliminary data.</text>
</comment>
<dbReference type="InterPro" id="IPR017039">
    <property type="entry name" value="Virul_fac_BrkB"/>
</dbReference>
<evidence type="ECO:0000256" key="4">
    <source>
        <dbReference type="ARBA" id="ARBA00022989"/>
    </source>
</evidence>
<feature type="region of interest" description="Disordered" evidence="6">
    <location>
        <begin position="1"/>
        <end position="117"/>
    </location>
</feature>
<dbReference type="AlphaFoldDB" id="A0A2W5N4G0"/>
<evidence type="ECO:0000313" key="8">
    <source>
        <dbReference type="EMBL" id="PZQ47518.1"/>
    </source>
</evidence>
<proteinExistence type="predicted"/>
<dbReference type="Pfam" id="PF03631">
    <property type="entry name" value="Virul_fac_BrkB"/>
    <property type="match status" value="1"/>
</dbReference>
<feature type="compositionally biased region" description="Basic and acidic residues" evidence="6">
    <location>
        <begin position="25"/>
        <end position="45"/>
    </location>
</feature>
<dbReference type="Proteomes" id="UP000249185">
    <property type="component" value="Unassembled WGS sequence"/>
</dbReference>
<dbReference type="NCBIfam" id="TIGR00765">
    <property type="entry name" value="yihY_not_rbn"/>
    <property type="match status" value="1"/>
</dbReference>
<feature type="compositionally biased region" description="Low complexity" evidence="6">
    <location>
        <begin position="89"/>
        <end position="101"/>
    </location>
</feature>